<feature type="region of interest" description="Disordered" evidence="1">
    <location>
        <begin position="1"/>
        <end position="31"/>
    </location>
</feature>
<dbReference type="AlphaFoldDB" id="A0A4R4TPN3"/>
<dbReference type="SUPFAM" id="SSF160904">
    <property type="entry name" value="Jann2411-like"/>
    <property type="match status" value="1"/>
</dbReference>
<dbReference type="InterPro" id="IPR010852">
    <property type="entry name" value="ABATE"/>
</dbReference>
<organism evidence="3 4">
    <name type="scientific">Streptomyces hainanensis</name>
    <dbReference type="NCBI Taxonomy" id="402648"/>
    <lineage>
        <taxon>Bacteria</taxon>
        <taxon>Bacillati</taxon>
        <taxon>Actinomycetota</taxon>
        <taxon>Actinomycetes</taxon>
        <taxon>Kitasatosporales</taxon>
        <taxon>Streptomycetaceae</taxon>
        <taxon>Streptomyces</taxon>
    </lineage>
</organism>
<name>A0A4R4TPN3_9ACTN</name>
<dbReference type="Pfam" id="PF11706">
    <property type="entry name" value="zf-CGNR"/>
    <property type="match status" value="1"/>
</dbReference>
<dbReference type="PANTHER" id="PTHR35525:SF3">
    <property type="entry name" value="BLL6575 PROTEIN"/>
    <property type="match status" value="1"/>
</dbReference>
<reference evidence="3 4" key="1">
    <citation type="submission" date="2019-03" db="EMBL/GenBank/DDBJ databases">
        <title>Draft genome sequences of novel Actinobacteria.</title>
        <authorList>
            <person name="Sahin N."/>
            <person name="Ay H."/>
            <person name="Saygin H."/>
        </authorList>
    </citation>
    <scope>NUCLEOTIDE SEQUENCE [LARGE SCALE GENOMIC DNA]</scope>
    <source>
        <strain evidence="3 4">DSM 41900</strain>
    </source>
</reference>
<protein>
    <recommendedName>
        <fullName evidence="2">Zinc finger CGNR domain-containing protein</fullName>
    </recommendedName>
</protein>
<keyword evidence="4" id="KW-1185">Reference proteome</keyword>
<dbReference type="Gene3D" id="1.10.3300.10">
    <property type="entry name" value="Jann2411-like domain"/>
    <property type="match status" value="1"/>
</dbReference>
<dbReference type="PANTHER" id="PTHR35525">
    <property type="entry name" value="BLL6575 PROTEIN"/>
    <property type="match status" value="1"/>
</dbReference>
<comment type="caution">
    <text evidence="3">The sequence shown here is derived from an EMBL/GenBank/DDBJ whole genome shotgun (WGS) entry which is preliminary data.</text>
</comment>
<feature type="compositionally biased region" description="Polar residues" evidence="1">
    <location>
        <begin position="1"/>
        <end position="12"/>
    </location>
</feature>
<evidence type="ECO:0000256" key="1">
    <source>
        <dbReference type="SAM" id="MobiDB-lite"/>
    </source>
</evidence>
<gene>
    <name evidence="3" type="ORF">E1283_01110</name>
</gene>
<feature type="domain" description="Zinc finger CGNR" evidence="2">
    <location>
        <begin position="166"/>
        <end position="205"/>
    </location>
</feature>
<dbReference type="InterPro" id="IPR023286">
    <property type="entry name" value="ABATE_dom_sf"/>
</dbReference>
<dbReference type="Proteomes" id="UP000295345">
    <property type="component" value="Unassembled WGS sequence"/>
</dbReference>
<evidence type="ECO:0000313" key="4">
    <source>
        <dbReference type="Proteomes" id="UP000295345"/>
    </source>
</evidence>
<accession>A0A4R4TPN3</accession>
<dbReference type="OrthoDB" id="3211108at2"/>
<dbReference type="InterPro" id="IPR021005">
    <property type="entry name" value="Znf_CGNR"/>
</dbReference>
<sequence length="221" mass="23103">MKASCTVRSVSGSADAEPRNPGLPPAPGADRYPALDLANSAVVLPGGQRLDLLGEPSAAGRWLVDRALAPEDAELREICAARMRALRDQVRALFAALVDGQPPPGAALTAVNDALTRVPTAAPLGWDRVRGPYRTAPHPVDQIVDQALGILAANAADLLTGPDAERLTACPSTPCDRYLLRAGRRHWCSVRCGDRARAARAYARRTGNGDAEAPHGGPGSG</sequence>
<dbReference type="EMBL" id="SMKI01000006">
    <property type="protein sequence ID" value="TDC80097.1"/>
    <property type="molecule type" value="Genomic_DNA"/>
</dbReference>
<dbReference type="Pfam" id="PF07336">
    <property type="entry name" value="ABATE"/>
    <property type="match status" value="1"/>
</dbReference>
<proteinExistence type="predicted"/>
<evidence type="ECO:0000313" key="3">
    <source>
        <dbReference type="EMBL" id="TDC80097.1"/>
    </source>
</evidence>
<evidence type="ECO:0000259" key="2">
    <source>
        <dbReference type="Pfam" id="PF11706"/>
    </source>
</evidence>